<evidence type="ECO:0000256" key="3">
    <source>
        <dbReference type="RuleBase" id="RU362118"/>
    </source>
</evidence>
<sequence length="401" mass="44963">MTKEFKMNKFQSEIEKDSYICTHYGENPEDYHGAVVPPIYESSLHVFKNYETFLEAQKDEQNNYLYWRGTNPTVEIAERKLAALERGDSCKCFTSGMAAISAAILTLIRSGDHILTVGNVYGTSLKIMDYLKRKWEVEHTAIVEPSMEKIEAAIQINTKVILLESPTTMTFKLINIQEVVSLAKKHGIKTIMDNTWATPLFQKPLLMGIDVVVHSAAKYLSGHSDILAGAVISDQNTIRQLFDNEFTLFGGALAPHEAWLLIRGLRTLPIRMGQHQESGLKVSEFLSKHPAVKKVNHPGLSTSKDFQLGKEQLTGYTGTFSFELKNGSFENIQKCLNRLEIFQIGYSFGSYESLVLSENNGKNMDKLQIHGIDPGLIRLSIGLESAELLIQDLEQALAELD</sequence>
<dbReference type="EMBL" id="JAHQCS010000094">
    <property type="protein sequence ID" value="MBU9712189.1"/>
    <property type="molecule type" value="Genomic_DNA"/>
</dbReference>
<dbReference type="PANTHER" id="PTHR11808:SF80">
    <property type="entry name" value="CYSTATHIONINE GAMMA-LYASE"/>
    <property type="match status" value="1"/>
</dbReference>
<evidence type="ECO:0000313" key="5">
    <source>
        <dbReference type="Proteomes" id="UP000784880"/>
    </source>
</evidence>
<evidence type="ECO:0000313" key="4">
    <source>
        <dbReference type="EMBL" id="MBU9712189.1"/>
    </source>
</evidence>
<keyword evidence="5" id="KW-1185">Reference proteome</keyword>
<reference evidence="4 5" key="1">
    <citation type="submission" date="2021-06" db="EMBL/GenBank/DDBJ databases">
        <title>Bacillus sp. RD4P76, an endophyte from a halophyte.</title>
        <authorList>
            <person name="Sun J.-Q."/>
        </authorList>
    </citation>
    <scope>NUCLEOTIDE SEQUENCE [LARGE SCALE GENOMIC DNA]</scope>
    <source>
        <strain evidence="4 5">CGMCC 1.15917</strain>
    </source>
</reference>
<gene>
    <name evidence="4" type="ORF">KS419_10590</name>
</gene>
<comment type="cofactor">
    <cofactor evidence="1 3">
        <name>pyridoxal 5'-phosphate</name>
        <dbReference type="ChEBI" id="CHEBI:597326"/>
    </cofactor>
</comment>
<keyword evidence="4" id="KW-0808">Transferase</keyword>
<dbReference type="RefSeq" id="WP_217066374.1">
    <property type="nucleotide sequence ID" value="NZ_JAHQCS010000094.1"/>
</dbReference>
<name>A0ABS6JEV1_9BACI</name>
<accession>A0ABS6JEV1</accession>
<dbReference type="Pfam" id="PF01053">
    <property type="entry name" value="Cys_Met_Meta_PP"/>
    <property type="match status" value="1"/>
</dbReference>
<dbReference type="PIRSF" id="PIRSF001434">
    <property type="entry name" value="CGS"/>
    <property type="match status" value="1"/>
</dbReference>
<dbReference type="PANTHER" id="PTHR11808">
    <property type="entry name" value="TRANS-SULFURATION ENZYME FAMILY MEMBER"/>
    <property type="match status" value="1"/>
</dbReference>
<organism evidence="4 5">
    <name type="scientific">Evansella tamaricis</name>
    <dbReference type="NCBI Taxonomy" id="2069301"/>
    <lineage>
        <taxon>Bacteria</taxon>
        <taxon>Bacillati</taxon>
        <taxon>Bacillota</taxon>
        <taxon>Bacilli</taxon>
        <taxon>Bacillales</taxon>
        <taxon>Bacillaceae</taxon>
        <taxon>Evansella</taxon>
    </lineage>
</organism>
<dbReference type="GO" id="GO:0008483">
    <property type="term" value="F:transaminase activity"/>
    <property type="evidence" value="ECO:0007669"/>
    <property type="project" value="UniProtKB-KW"/>
</dbReference>
<dbReference type="CDD" id="cd00614">
    <property type="entry name" value="CGS_like"/>
    <property type="match status" value="1"/>
</dbReference>
<protein>
    <submittedName>
        <fullName evidence="4">PLP-dependent aspartate aminotransferase family protein</fullName>
    </submittedName>
</protein>
<comment type="similarity">
    <text evidence="3">Belongs to the trans-sulfuration enzymes family.</text>
</comment>
<evidence type="ECO:0000256" key="1">
    <source>
        <dbReference type="ARBA" id="ARBA00001933"/>
    </source>
</evidence>
<keyword evidence="4" id="KW-0032">Aminotransferase</keyword>
<keyword evidence="2 3" id="KW-0663">Pyridoxal phosphate</keyword>
<dbReference type="Proteomes" id="UP000784880">
    <property type="component" value="Unassembled WGS sequence"/>
</dbReference>
<dbReference type="InterPro" id="IPR000277">
    <property type="entry name" value="Cys/Met-Metab_PyrdxlP-dep_enz"/>
</dbReference>
<comment type="caution">
    <text evidence="4">The sequence shown here is derived from an EMBL/GenBank/DDBJ whole genome shotgun (WGS) entry which is preliminary data.</text>
</comment>
<proteinExistence type="inferred from homology"/>
<evidence type="ECO:0000256" key="2">
    <source>
        <dbReference type="ARBA" id="ARBA00022898"/>
    </source>
</evidence>